<accession>A0AAQ3M575</accession>
<evidence type="ECO:0000256" key="2">
    <source>
        <dbReference type="PROSITE-ProRule" id="PRU00176"/>
    </source>
</evidence>
<dbReference type="EMBL" id="CP138585">
    <property type="protein sequence ID" value="WPH01510.1"/>
    <property type="molecule type" value="Genomic_DNA"/>
</dbReference>
<dbReference type="InterPro" id="IPR012677">
    <property type="entry name" value="Nucleotide-bd_a/b_plait_sf"/>
</dbReference>
<feature type="region of interest" description="Disordered" evidence="3">
    <location>
        <begin position="1"/>
        <end position="90"/>
    </location>
</feature>
<feature type="domain" description="RRM" evidence="4">
    <location>
        <begin position="98"/>
        <end position="188"/>
    </location>
</feature>
<dbReference type="GO" id="GO:0005730">
    <property type="term" value="C:nucleolus"/>
    <property type="evidence" value="ECO:0007669"/>
    <property type="project" value="TreeGrafter"/>
</dbReference>
<evidence type="ECO:0000313" key="5">
    <source>
        <dbReference type="EMBL" id="WPH01510.1"/>
    </source>
</evidence>
<feature type="domain" description="RRM" evidence="4">
    <location>
        <begin position="217"/>
        <end position="285"/>
    </location>
</feature>
<keyword evidence="6" id="KW-1185">Reference proteome</keyword>
<dbReference type="Gene3D" id="3.30.70.330">
    <property type="match status" value="2"/>
</dbReference>
<evidence type="ECO:0000256" key="1">
    <source>
        <dbReference type="ARBA" id="ARBA00022884"/>
    </source>
</evidence>
<organism evidence="5 6">
    <name type="scientific">Acrodontium crateriforme</name>
    <dbReference type="NCBI Taxonomy" id="150365"/>
    <lineage>
        <taxon>Eukaryota</taxon>
        <taxon>Fungi</taxon>
        <taxon>Dikarya</taxon>
        <taxon>Ascomycota</taxon>
        <taxon>Pezizomycotina</taxon>
        <taxon>Dothideomycetes</taxon>
        <taxon>Dothideomycetidae</taxon>
        <taxon>Mycosphaerellales</taxon>
        <taxon>Teratosphaeriaceae</taxon>
        <taxon>Acrodontium</taxon>
    </lineage>
</organism>
<evidence type="ECO:0000256" key="3">
    <source>
        <dbReference type="SAM" id="MobiDB-lite"/>
    </source>
</evidence>
<evidence type="ECO:0000259" key="4">
    <source>
        <dbReference type="PROSITE" id="PS50102"/>
    </source>
</evidence>
<feature type="region of interest" description="Disordered" evidence="3">
    <location>
        <begin position="282"/>
        <end position="318"/>
    </location>
</feature>
<dbReference type="InterPro" id="IPR000504">
    <property type="entry name" value="RRM_dom"/>
</dbReference>
<dbReference type="CDD" id="cd12396">
    <property type="entry name" value="RRM1_Nop13p_fungi"/>
    <property type="match status" value="1"/>
</dbReference>
<feature type="compositionally biased region" description="Acidic residues" evidence="3">
    <location>
        <begin position="285"/>
        <end position="295"/>
    </location>
</feature>
<dbReference type="PANTHER" id="PTHR23236:SF95">
    <property type="entry name" value="NUCLEOLAR PROTEIN 13"/>
    <property type="match status" value="1"/>
</dbReference>
<dbReference type="InterPro" id="IPR035979">
    <property type="entry name" value="RBD_domain_sf"/>
</dbReference>
<dbReference type="SMART" id="SM00360">
    <property type="entry name" value="RRM"/>
    <property type="match status" value="2"/>
</dbReference>
<feature type="region of interest" description="Disordered" evidence="3">
    <location>
        <begin position="347"/>
        <end position="421"/>
    </location>
</feature>
<feature type="compositionally biased region" description="Polar residues" evidence="3">
    <location>
        <begin position="1"/>
        <end position="12"/>
    </location>
</feature>
<feature type="compositionally biased region" description="Basic and acidic residues" evidence="3">
    <location>
        <begin position="296"/>
        <end position="308"/>
    </location>
</feature>
<feature type="compositionally biased region" description="Basic residues" evidence="3">
    <location>
        <begin position="309"/>
        <end position="318"/>
    </location>
</feature>
<dbReference type="PANTHER" id="PTHR23236">
    <property type="entry name" value="EUKARYOTIC TRANSLATION INITIATION FACTOR 4B/4H"/>
    <property type="match status" value="1"/>
</dbReference>
<feature type="compositionally biased region" description="Basic residues" evidence="3">
    <location>
        <begin position="47"/>
        <end position="59"/>
    </location>
</feature>
<gene>
    <name evidence="5" type="ORF">R9X50_00435600</name>
</gene>
<proteinExistence type="predicted"/>
<dbReference type="AlphaFoldDB" id="A0AAQ3M575"/>
<evidence type="ECO:0000313" key="6">
    <source>
        <dbReference type="Proteomes" id="UP001303373"/>
    </source>
</evidence>
<dbReference type="PROSITE" id="PS50102">
    <property type="entry name" value="RRM"/>
    <property type="match status" value="2"/>
</dbReference>
<sequence>MSKEQASNSAESSPEPVMSAEKKRKRTKVAPEEELEIDINLPEPPSKKAKRAEKKKKEKSKTAKSIDETGEDGVAIPKEKSAPVEANTAVEPSKRSEYGIWIGNLPFSATKDSLRTFLLDHGNIDEKDITRLHMPGPATKGPDRPGPKPQNRGFAYIDFTTQEILDAALALSEKLLVGRRVLIKNAKSFEGRPDKTKVDPATEGTDAAAPVRKEATKRIFVGNLSFDVTQEELHEHFQQAGEIEEVHMATFEDSGKCKGFAWVRFVEVESAEAAVRGFVFKDMNNGDDEDEESDDKDASDSDEAESKAPSKKKKKEKKRKWFINRLHARPLRCEFAEDAQTRYKKRFGKDAAGGRNGARRDAPFVPGGNDAENVDFGGDAADGQRRPRLDKDQRQAERRAKHDARKIAPGKANANAQRATGAIVEAKGTKVTFD</sequence>
<dbReference type="Pfam" id="PF00076">
    <property type="entry name" value="RRM_1"/>
    <property type="match status" value="1"/>
</dbReference>
<feature type="region of interest" description="Disordered" evidence="3">
    <location>
        <begin position="131"/>
        <end position="151"/>
    </location>
</feature>
<dbReference type="InterPro" id="IPR034225">
    <property type="entry name" value="Nop13/Rnp24_RRM1"/>
</dbReference>
<feature type="compositionally biased region" description="Basic and acidic residues" evidence="3">
    <location>
        <begin position="382"/>
        <end position="400"/>
    </location>
</feature>
<dbReference type="Proteomes" id="UP001303373">
    <property type="component" value="Chromosome 6"/>
</dbReference>
<name>A0AAQ3M575_9PEZI</name>
<reference evidence="5 6" key="1">
    <citation type="submission" date="2023-11" db="EMBL/GenBank/DDBJ databases">
        <title>An acidophilic fungus is an integral part of prey digestion in a carnivorous sundew plant.</title>
        <authorList>
            <person name="Tsai I.J."/>
        </authorList>
    </citation>
    <scope>NUCLEOTIDE SEQUENCE [LARGE SCALE GENOMIC DNA]</scope>
    <source>
        <strain evidence="5">169a</strain>
    </source>
</reference>
<dbReference type="GO" id="GO:0003723">
    <property type="term" value="F:RNA binding"/>
    <property type="evidence" value="ECO:0007669"/>
    <property type="project" value="UniProtKB-UniRule"/>
</dbReference>
<dbReference type="SUPFAM" id="SSF54928">
    <property type="entry name" value="RNA-binding domain, RBD"/>
    <property type="match status" value="1"/>
</dbReference>
<keyword evidence="1 2" id="KW-0694">RNA-binding</keyword>
<protein>
    <submittedName>
        <fullName evidence="5">Rna-binding protein rnp24</fullName>
    </submittedName>
</protein>